<dbReference type="Proteomes" id="UP000467840">
    <property type="component" value="Chromosome 18"/>
</dbReference>
<dbReference type="EMBL" id="JAAGAX010000012">
    <property type="protein sequence ID" value="KAF2296780.1"/>
    <property type="molecule type" value="Genomic_DNA"/>
</dbReference>
<comment type="caution">
    <text evidence="5">The sequence shown here is derived from an EMBL/GenBank/DDBJ whole genome shotgun (WGS) entry which is preliminary data.</text>
</comment>
<dbReference type="InterPro" id="IPR013805">
    <property type="entry name" value="GrpE_CC"/>
</dbReference>
<evidence type="ECO:0000256" key="3">
    <source>
        <dbReference type="RuleBase" id="RU004478"/>
    </source>
</evidence>
<dbReference type="GO" id="GO:0006457">
    <property type="term" value="P:protein folding"/>
    <property type="evidence" value="ECO:0007669"/>
    <property type="project" value="InterPro"/>
</dbReference>
<dbReference type="PANTHER" id="PTHR21237">
    <property type="entry name" value="GRPE PROTEIN"/>
    <property type="match status" value="1"/>
</dbReference>
<organism evidence="5 6">
    <name type="scientific">Hevea brasiliensis</name>
    <name type="common">Para rubber tree</name>
    <name type="synonym">Siphonia brasiliensis</name>
    <dbReference type="NCBI Taxonomy" id="3981"/>
    <lineage>
        <taxon>Eukaryota</taxon>
        <taxon>Viridiplantae</taxon>
        <taxon>Streptophyta</taxon>
        <taxon>Embryophyta</taxon>
        <taxon>Tracheophyta</taxon>
        <taxon>Spermatophyta</taxon>
        <taxon>Magnoliopsida</taxon>
        <taxon>eudicotyledons</taxon>
        <taxon>Gunneridae</taxon>
        <taxon>Pentapetalae</taxon>
        <taxon>rosids</taxon>
        <taxon>fabids</taxon>
        <taxon>Malpighiales</taxon>
        <taxon>Euphorbiaceae</taxon>
        <taxon>Crotonoideae</taxon>
        <taxon>Micrandreae</taxon>
        <taxon>Hevea</taxon>
    </lineage>
</organism>
<protein>
    <submittedName>
        <fullName evidence="5">Uncharacterized protein</fullName>
    </submittedName>
</protein>
<proteinExistence type="inferred from homology"/>
<accession>A0A6A6L5U8</accession>
<evidence type="ECO:0000313" key="5">
    <source>
        <dbReference type="EMBL" id="KAF2296780.1"/>
    </source>
</evidence>
<dbReference type="GO" id="GO:0009507">
    <property type="term" value="C:chloroplast"/>
    <property type="evidence" value="ECO:0007669"/>
    <property type="project" value="TreeGrafter"/>
</dbReference>
<feature type="region of interest" description="Disordered" evidence="4">
    <location>
        <begin position="171"/>
        <end position="191"/>
    </location>
</feature>
<feature type="compositionally biased region" description="Basic and acidic residues" evidence="4">
    <location>
        <begin position="173"/>
        <end position="191"/>
    </location>
</feature>
<name>A0A6A6L5U8_HEVBR</name>
<dbReference type="InterPro" id="IPR000740">
    <property type="entry name" value="GrpE"/>
</dbReference>
<sequence>MSGPCNSTIGNMNQSLLNFNTSPAGMQGARQDPFSIFGLSSFLSETASQTCPDNVFDNKMVPKLKTVSTELNIGSSQSDYLSSDSQSSVHSFATELVGNSRCNSTQVGISSFQLFGKIIHINQPVESGFDDAGYMEDCGSKGYNENSPLDLALSSSYTELLNRIDVQCQRASETNDKEENHQNDVKASEKEADGQCVSSLKNLINIYKAAILLGDERTVLDVEARIMIIENENTQLIQKVSALSAEITSGKEKNIRLQADFDNFRKRSEKERLTIRSNAQGEVIESLLPMVDSFERAQTNKTRNRKGKED</sequence>
<reference evidence="5 6" key="1">
    <citation type="journal article" date="2020" name="Mol. Plant">
        <title>The Chromosome-Based Rubber Tree Genome Provides New Insights into Spurge Genome Evolution and Rubber Biosynthesis.</title>
        <authorList>
            <person name="Liu J."/>
            <person name="Shi C."/>
            <person name="Shi C.C."/>
            <person name="Li W."/>
            <person name="Zhang Q.J."/>
            <person name="Zhang Y."/>
            <person name="Li K."/>
            <person name="Lu H.F."/>
            <person name="Shi C."/>
            <person name="Zhu S.T."/>
            <person name="Xiao Z.Y."/>
            <person name="Nan H."/>
            <person name="Yue Y."/>
            <person name="Zhu X.G."/>
            <person name="Wu Y."/>
            <person name="Hong X.N."/>
            <person name="Fan G.Y."/>
            <person name="Tong Y."/>
            <person name="Zhang D."/>
            <person name="Mao C.L."/>
            <person name="Liu Y.L."/>
            <person name="Hao S.J."/>
            <person name="Liu W.Q."/>
            <person name="Lv M.Q."/>
            <person name="Zhang H.B."/>
            <person name="Liu Y."/>
            <person name="Hu-Tang G.R."/>
            <person name="Wang J.P."/>
            <person name="Wang J.H."/>
            <person name="Sun Y.H."/>
            <person name="Ni S.B."/>
            <person name="Chen W.B."/>
            <person name="Zhang X.C."/>
            <person name="Jiao Y.N."/>
            <person name="Eichler E.E."/>
            <person name="Li G.H."/>
            <person name="Liu X."/>
            <person name="Gao L.Z."/>
        </authorList>
    </citation>
    <scope>NUCLEOTIDE SEQUENCE [LARGE SCALE GENOMIC DNA]</scope>
    <source>
        <strain evidence="6">cv. GT1</strain>
        <tissue evidence="5">Leaf</tissue>
    </source>
</reference>
<dbReference type="AlphaFoldDB" id="A0A6A6L5U8"/>
<keyword evidence="2" id="KW-0143">Chaperone</keyword>
<dbReference type="PANTHER" id="PTHR21237:SF40">
    <property type="entry name" value="CELL CYCLE AND APOPTOSIS REGULATOR PROTEIN 2"/>
    <property type="match status" value="1"/>
</dbReference>
<evidence type="ECO:0000256" key="1">
    <source>
        <dbReference type="ARBA" id="ARBA00009054"/>
    </source>
</evidence>
<gene>
    <name evidence="5" type="ORF">GH714_001914</name>
</gene>
<evidence type="ECO:0000313" key="6">
    <source>
        <dbReference type="Proteomes" id="UP000467840"/>
    </source>
</evidence>
<dbReference type="GO" id="GO:0042803">
    <property type="term" value="F:protein homodimerization activity"/>
    <property type="evidence" value="ECO:0007669"/>
    <property type="project" value="InterPro"/>
</dbReference>
<evidence type="ECO:0000256" key="2">
    <source>
        <dbReference type="ARBA" id="ARBA00023186"/>
    </source>
</evidence>
<comment type="similarity">
    <text evidence="1 3">Belongs to the GrpE family.</text>
</comment>
<dbReference type="Pfam" id="PF01025">
    <property type="entry name" value="GrpE"/>
    <property type="match status" value="1"/>
</dbReference>
<dbReference type="GO" id="GO:0051082">
    <property type="term" value="F:unfolded protein binding"/>
    <property type="evidence" value="ECO:0007669"/>
    <property type="project" value="TreeGrafter"/>
</dbReference>
<dbReference type="SUPFAM" id="SSF58014">
    <property type="entry name" value="Coiled-coil domain of nucleotide exchange factor GrpE"/>
    <property type="match status" value="1"/>
</dbReference>
<dbReference type="PRINTS" id="PR00773">
    <property type="entry name" value="GRPEPROTEIN"/>
</dbReference>
<evidence type="ECO:0000256" key="4">
    <source>
        <dbReference type="SAM" id="MobiDB-lite"/>
    </source>
</evidence>
<dbReference type="GO" id="GO:0051087">
    <property type="term" value="F:protein-folding chaperone binding"/>
    <property type="evidence" value="ECO:0007669"/>
    <property type="project" value="InterPro"/>
</dbReference>
<dbReference type="Gene3D" id="3.90.20.20">
    <property type="match status" value="1"/>
</dbReference>
<dbReference type="GO" id="GO:0000774">
    <property type="term" value="F:adenyl-nucleotide exchange factor activity"/>
    <property type="evidence" value="ECO:0007669"/>
    <property type="project" value="InterPro"/>
</dbReference>
<keyword evidence="6" id="KW-1185">Reference proteome</keyword>